<dbReference type="EMBL" id="AODF01000021">
    <property type="protein sequence ID" value="EUJ30731.1"/>
    <property type="molecule type" value="Genomic_DNA"/>
</dbReference>
<proteinExistence type="predicted"/>
<gene>
    <name evidence="1" type="ORF">MFLO_10024</name>
</gene>
<name>A0ABP3AY39_9LIST</name>
<reference evidence="1 2" key="1">
    <citation type="journal article" date="2014" name="Int. J. Syst. Evol. Microbiol.">
        <title>Listeria floridensis sp. nov., Listeria aquatica sp. nov., Listeria cornellensis sp. nov., Listeria riparia sp. nov. and Listeria grandensis sp. nov., from agricultural and natural environments.</title>
        <authorList>
            <person name="den Bakker H.C."/>
            <person name="Warchocki S."/>
            <person name="Wright E.M."/>
            <person name="Allred A.F."/>
            <person name="Ahlstrom C."/>
            <person name="Manuel C.S."/>
            <person name="Stasiewicz M.J."/>
            <person name="Burrell A."/>
            <person name="Roof S."/>
            <person name="Strawn L."/>
            <person name="Fortes E.D."/>
            <person name="Nightingale K.K."/>
            <person name="Kephart D."/>
            <person name="Wiedmann M."/>
        </authorList>
    </citation>
    <scope>NUCLEOTIDE SEQUENCE [LARGE SCALE GENOMIC DNA]</scope>
    <source>
        <strain evidence="1 2">FSL S10-1187</strain>
    </source>
</reference>
<sequence length="67" mass="7984">MIAERIDKAYEEKQKAFYTEAKKYLDTFLGQLIEEENFTGRRLFQVQTEKNQFQKKLSKPIFSGSDE</sequence>
<evidence type="ECO:0000313" key="2">
    <source>
        <dbReference type="Proteomes" id="UP000019249"/>
    </source>
</evidence>
<protein>
    <submittedName>
        <fullName evidence="1">Uncharacterized protein</fullName>
    </submittedName>
</protein>
<dbReference type="Proteomes" id="UP000019249">
    <property type="component" value="Unassembled WGS sequence"/>
</dbReference>
<organism evidence="1 2">
    <name type="scientific">Listeria floridensis FSL S10-1187</name>
    <dbReference type="NCBI Taxonomy" id="1265817"/>
    <lineage>
        <taxon>Bacteria</taxon>
        <taxon>Bacillati</taxon>
        <taxon>Bacillota</taxon>
        <taxon>Bacilli</taxon>
        <taxon>Bacillales</taxon>
        <taxon>Listeriaceae</taxon>
        <taxon>Listeria</taxon>
    </lineage>
</organism>
<keyword evidence="2" id="KW-1185">Reference proteome</keyword>
<comment type="caution">
    <text evidence="1">The sequence shown here is derived from an EMBL/GenBank/DDBJ whole genome shotgun (WGS) entry which is preliminary data.</text>
</comment>
<evidence type="ECO:0000313" key="1">
    <source>
        <dbReference type="EMBL" id="EUJ30731.1"/>
    </source>
</evidence>
<accession>A0ABP3AY39</accession>
<dbReference type="RefSeq" id="WP_036097583.1">
    <property type="nucleotide sequence ID" value="NZ_AODF01000021.1"/>
</dbReference>